<comment type="caution">
    <text evidence="2">The sequence shown here is derived from an EMBL/GenBank/DDBJ whole genome shotgun (WGS) entry which is preliminary data.</text>
</comment>
<evidence type="ECO:0000313" key="3">
    <source>
        <dbReference type="Proteomes" id="UP001642520"/>
    </source>
</evidence>
<feature type="compositionally biased region" description="Polar residues" evidence="1">
    <location>
        <begin position="75"/>
        <end position="84"/>
    </location>
</feature>
<keyword evidence="3" id="KW-1185">Reference proteome</keyword>
<evidence type="ECO:0000256" key="1">
    <source>
        <dbReference type="SAM" id="MobiDB-lite"/>
    </source>
</evidence>
<feature type="region of interest" description="Disordered" evidence="1">
    <location>
        <begin position="1"/>
        <end position="32"/>
    </location>
</feature>
<dbReference type="EMBL" id="CAXAJV020001294">
    <property type="protein sequence ID" value="CAL7946315.1"/>
    <property type="molecule type" value="Genomic_DNA"/>
</dbReference>
<reference evidence="2 3" key="1">
    <citation type="submission" date="2024-08" db="EMBL/GenBank/DDBJ databases">
        <authorList>
            <person name="Will J Nash"/>
            <person name="Angela Man"/>
            <person name="Seanna McTaggart"/>
            <person name="Kendall Baker"/>
            <person name="Tom Barker"/>
            <person name="Leah Catchpole"/>
            <person name="Alex Durrant"/>
            <person name="Karim Gharbi"/>
            <person name="Naomi Irish"/>
            <person name="Gemy Kaithakottil"/>
            <person name="Debby Ku"/>
            <person name="Aaliyah Providence"/>
            <person name="Felix Shaw"/>
            <person name="David Swarbreck"/>
            <person name="Chris Watkins"/>
            <person name="Ann M. McCartney"/>
            <person name="Giulio Formenti"/>
            <person name="Alice Mouton"/>
            <person name="Noel Vella"/>
            <person name="Bjorn M von Reumont"/>
            <person name="Adriana Vella"/>
            <person name="Wilfried Haerty"/>
        </authorList>
    </citation>
    <scope>NUCLEOTIDE SEQUENCE [LARGE SCALE GENOMIC DNA]</scope>
</reference>
<feature type="compositionally biased region" description="Low complexity" evidence="1">
    <location>
        <begin position="57"/>
        <end position="73"/>
    </location>
</feature>
<dbReference type="Proteomes" id="UP001642520">
    <property type="component" value="Unassembled WGS sequence"/>
</dbReference>
<name>A0ABP1NZ46_XYLVO</name>
<feature type="compositionally biased region" description="Basic and acidic residues" evidence="1">
    <location>
        <begin position="189"/>
        <end position="199"/>
    </location>
</feature>
<feature type="region of interest" description="Disordered" evidence="1">
    <location>
        <begin position="156"/>
        <end position="208"/>
    </location>
</feature>
<feature type="compositionally biased region" description="Low complexity" evidence="1">
    <location>
        <begin position="158"/>
        <end position="170"/>
    </location>
</feature>
<organism evidence="2 3">
    <name type="scientific">Xylocopa violacea</name>
    <name type="common">Violet carpenter bee</name>
    <name type="synonym">Apis violacea</name>
    <dbReference type="NCBI Taxonomy" id="135666"/>
    <lineage>
        <taxon>Eukaryota</taxon>
        <taxon>Metazoa</taxon>
        <taxon>Ecdysozoa</taxon>
        <taxon>Arthropoda</taxon>
        <taxon>Hexapoda</taxon>
        <taxon>Insecta</taxon>
        <taxon>Pterygota</taxon>
        <taxon>Neoptera</taxon>
        <taxon>Endopterygota</taxon>
        <taxon>Hymenoptera</taxon>
        <taxon>Apocrita</taxon>
        <taxon>Aculeata</taxon>
        <taxon>Apoidea</taxon>
        <taxon>Anthophila</taxon>
        <taxon>Apidae</taxon>
        <taxon>Xylocopa</taxon>
        <taxon>Xylocopa</taxon>
    </lineage>
</organism>
<accession>A0ABP1NZ46</accession>
<feature type="compositionally biased region" description="Low complexity" evidence="1">
    <location>
        <begin position="342"/>
        <end position="356"/>
    </location>
</feature>
<sequence>MTILRMTSPVTPSSSSPDSNEAQAPQATAKPVHRLSFSVAALLADTKNSDTAGRETSSVSPRSSPVVSYSPVRQEQPSHTSNVAPQKYPGGQDFRSRYLSVSPGIHEHRSTPYTCDTPRSLLDSRTLSRFSEIELDRVVESPKQRSRILDYAVQTSMDSGSTSDAACSSSPKVSTASQPDFGPHSPRSSSHEARSRCSEPEDIDEDDENSLVDVEDLQHQGTSPTPVRPTPAYIGGFSSLGTISGIPAGLHPAVWGGGHQDAAAAAAAAAAATASFFPSHFSHHAPLNGEDLVSKSACEGEADAGSGDREVADVGDQAAPHGSLRFPSRAAGSCEPLPGRDAVSSRSNAASSDLSAPVQGMRATRVAGGTPRPVPRNEKPSRPCKIVSPDRFLETRSGTFAEARGWIVIVWRTARRTLRRCSGSYERNGVQRGETKHSERNRYERYC</sequence>
<feature type="region of interest" description="Disordered" evidence="1">
    <location>
        <begin position="298"/>
        <end position="386"/>
    </location>
</feature>
<feature type="compositionally biased region" description="Low complexity" evidence="1">
    <location>
        <begin position="7"/>
        <end position="19"/>
    </location>
</feature>
<protein>
    <submittedName>
        <fullName evidence="2">Uncharacterized protein</fullName>
    </submittedName>
</protein>
<feature type="region of interest" description="Disordered" evidence="1">
    <location>
        <begin position="46"/>
        <end position="93"/>
    </location>
</feature>
<evidence type="ECO:0000313" key="2">
    <source>
        <dbReference type="EMBL" id="CAL7946315.1"/>
    </source>
</evidence>
<proteinExistence type="predicted"/>
<gene>
    <name evidence="2" type="ORF">XYLVIOL_LOCUS7707</name>
</gene>